<accession>A0A0E0HB62</accession>
<evidence type="ECO:0000256" key="1">
    <source>
        <dbReference type="SAM" id="MobiDB-lite"/>
    </source>
</evidence>
<dbReference type="AlphaFoldDB" id="A0A0E0HB62"/>
<protein>
    <submittedName>
        <fullName evidence="2">Uncharacterized protein</fullName>
    </submittedName>
</protein>
<proteinExistence type="predicted"/>
<organism evidence="2">
    <name type="scientific">Oryza nivara</name>
    <name type="common">Indian wild rice</name>
    <name type="synonym">Oryza sativa f. spontanea</name>
    <dbReference type="NCBI Taxonomy" id="4536"/>
    <lineage>
        <taxon>Eukaryota</taxon>
        <taxon>Viridiplantae</taxon>
        <taxon>Streptophyta</taxon>
        <taxon>Embryophyta</taxon>
        <taxon>Tracheophyta</taxon>
        <taxon>Spermatophyta</taxon>
        <taxon>Magnoliopsida</taxon>
        <taxon>Liliopsida</taxon>
        <taxon>Poales</taxon>
        <taxon>Poaceae</taxon>
        <taxon>BOP clade</taxon>
        <taxon>Oryzoideae</taxon>
        <taxon>Oryzeae</taxon>
        <taxon>Oryzinae</taxon>
        <taxon>Oryza</taxon>
    </lineage>
</organism>
<reference evidence="2" key="2">
    <citation type="submission" date="2018-04" db="EMBL/GenBank/DDBJ databases">
        <title>OnivRS2 (Oryza nivara Reference Sequence Version 2).</title>
        <authorList>
            <person name="Zhang J."/>
            <person name="Kudrna D."/>
            <person name="Lee S."/>
            <person name="Talag J."/>
            <person name="Rajasekar S."/>
            <person name="Welchert J."/>
            <person name="Hsing Y.-I."/>
            <person name="Wing R.A."/>
        </authorList>
    </citation>
    <scope>NUCLEOTIDE SEQUENCE [LARGE SCALE GENOMIC DNA]</scope>
    <source>
        <strain evidence="2">SL10</strain>
    </source>
</reference>
<feature type="compositionally biased region" description="Gly residues" evidence="1">
    <location>
        <begin position="43"/>
        <end position="52"/>
    </location>
</feature>
<reference evidence="2" key="1">
    <citation type="submission" date="2015-04" db="UniProtKB">
        <authorList>
            <consortium name="EnsemblPlants"/>
        </authorList>
    </citation>
    <scope>IDENTIFICATION</scope>
    <source>
        <strain evidence="2">SL10</strain>
    </source>
</reference>
<keyword evidence="3" id="KW-1185">Reference proteome</keyword>
<evidence type="ECO:0000313" key="3">
    <source>
        <dbReference type="Proteomes" id="UP000006591"/>
    </source>
</evidence>
<dbReference type="EnsemblPlants" id="ONIVA05G08170.1">
    <property type="protein sequence ID" value="ONIVA05G08170.1"/>
    <property type="gene ID" value="ONIVA05G08170"/>
</dbReference>
<dbReference type="HOGENOM" id="CLU_2112830_0_0_1"/>
<feature type="region of interest" description="Disordered" evidence="1">
    <location>
        <begin position="1"/>
        <end position="101"/>
    </location>
</feature>
<dbReference type="Gramene" id="ONIVA05G08170.1">
    <property type="protein sequence ID" value="ONIVA05G08170.1"/>
    <property type="gene ID" value="ONIVA05G08170"/>
</dbReference>
<sequence>MDRSIDRSYQKPGSSLHGGSGPGRATEEGVSPEEEEEPRERGLAGGRLGLRGVGLRAPRRRAERGSGRVGDGEEGFGNGGRRERRRGWRPPAARFEAEEETRRECDEIGIEFEMG</sequence>
<evidence type="ECO:0000313" key="2">
    <source>
        <dbReference type="EnsemblPlants" id="ONIVA05G08170.1"/>
    </source>
</evidence>
<dbReference type="Proteomes" id="UP000006591">
    <property type="component" value="Chromosome 5"/>
</dbReference>
<name>A0A0E0HB62_ORYNI</name>